<dbReference type="Proteomes" id="UP001140949">
    <property type="component" value="Unassembled WGS sequence"/>
</dbReference>
<feature type="transmembrane region" description="Helical" evidence="1">
    <location>
        <begin position="86"/>
        <end position="105"/>
    </location>
</feature>
<evidence type="ECO:0000256" key="1">
    <source>
        <dbReference type="SAM" id="Phobius"/>
    </source>
</evidence>
<gene>
    <name evidence="2" type="ORF">M6B38_399715</name>
</gene>
<keyword evidence="1" id="KW-1133">Transmembrane helix</keyword>
<reference evidence="2" key="1">
    <citation type="journal article" date="2023" name="GigaByte">
        <title>Genome assembly of the bearded iris, Iris pallida Lam.</title>
        <authorList>
            <person name="Bruccoleri R.E."/>
            <person name="Oakeley E.J."/>
            <person name="Faust A.M.E."/>
            <person name="Altorfer M."/>
            <person name="Dessus-Babus S."/>
            <person name="Burckhardt D."/>
            <person name="Oertli M."/>
            <person name="Naumann U."/>
            <person name="Petersen F."/>
            <person name="Wong J."/>
        </authorList>
    </citation>
    <scope>NUCLEOTIDE SEQUENCE</scope>
    <source>
        <strain evidence="2">GSM-AAB239-AS_SAM_17_03QT</strain>
    </source>
</reference>
<keyword evidence="1" id="KW-0472">Membrane</keyword>
<protein>
    <submittedName>
        <fullName evidence="2">Kinesin-like protein KIN-13A</fullName>
    </submittedName>
</protein>
<keyword evidence="3" id="KW-1185">Reference proteome</keyword>
<organism evidence="2 3">
    <name type="scientific">Iris pallida</name>
    <name type="common">Sweet iris</name>
    <dbReference type="NCBI Taxonomy" id="29817"/>
    <lineage>
        <taxon>Eukaryota</taxon>
        <taxon>Viridiplantae</taxon>
        <taxon>Streptophyta</taxon>
        <taxon>Embryophyta</taxon>
        <taxon>Tracheophyta</taxon>
        <taxon>Spermatophyta</taxon>
        <taxon>Magnoliopsida</taxon>
        <taxon>Liliopsida</taxon>
        <taxon>Asparagales</taxon>
        <taxon>Iridaceae</taxon>
        <taxon>Iridoideae</taxon>
        <taxon>Irideae</taxon>
        <taxon>Iris</taxon>
    </lineage>
</organism>
<dbReference type="EMBL" id="JANAVB010025707">
    <property type="protein sequence ID" value="KAJ6820310.1"/>
    <property type="molecule type" value="Genomic_DNA"/>
</dbReference>
<accession>A0AAX6FVB6</accession>
<reference evidence="2" key="2">
    <citation type="submission" date="2023-04" db="EMBL/GenBank/DDBJ databases">
        <authorList>
            <person name="Bruccoleri R.E."/>
            <person name="Oakeley E.J."/>
            <person name="Faust A.-M."/>
            <person name="Dessus-Babus S."/>
            <person name="Altorfer M."/>
            <person name="Burckhardt D."/>
            <person name="Oertli M."/>
            <person name="Naumann U."/>
            <person name="Petersen F."/>
            <person name="Wong J."/>
        </authorList>
    </citation>
    <scope>NUCLEOTIDE SEQUENCE</scope>
    <source>
        <strain evidence="2">GSM-AAB239-AS_SAM_17_03QT</strain>
        <tissue evidence="2">Leaf</tissue>
    </source>
</reference>
<keyword evidence="1" id="KW-0812">Transmembrane</keyword>
<name>A0AAX6FVB6_IRIPA</name>
<proteinExistence type="predicted"/>
<sequence>MSRSMSSVLMLSWMRMSAMMRYIMRLWSLLYQQYFSKQKQHVLRMVRQVVAKHIRCNLYLSELQTTLFGGCGNQSIEIRSLNCGLAILRFMVGSFMIFLVIGGNFA</sequence>
<comment type="caution">
    <text evidence="2">The sequence shown here is derived from an EMBL/GenBank/DDBJ whole genome shotgun (WGS) entry which is preliminary data.</text>
</comment>
<evidence type="ECO:0000313" key="2">
    <source>
        <dbReference type="EMBL" id="KAJ6820310.1"/>
    </source>
</evidence>
<dbReference type="AlphaFoldDB" id="A0AAX6FVB6"/>
<evidence type="ECO:0000313" key="3">
    <source>
        <dbReference type="Proteomes" id="UP001140949"/>
    </source>
</evidence>